<dbReference type="EMBL" id="JADINH010000107">
    <property type="protein sequence ID" value="MBO8415723.1"/>
    <property type="molecule type" value="Genomic_DNA"/>
</dbReference>
<dbReference type="InterPro" id="IPR050767">
    <property type="entry name" value="Sel1_AlgK"/>
</dbReference>
<sequence length="504" mass="54410">MKGIVIGFALIVCLAVGSITYGTISYFKEMRTNTLFAGLDAIAQQNYSLAAILLTQSGEAGDVRALEFLAWLEACRGNYDKSFTAASEASAKGSKSALEVMGDLALLGVGPVTGAVAAVSYFNQLVDSKHLSYDDKNAALSELLDRALPLARNRTDYLDLVLAGMDYNSPSAYLHLGDILFLGDGLTVNTTEAVSLWQIARERGIKQAATRLAGVYWHGYSVEPDRKQAYELYEEAANNGDPVANYSLGLIALRQDGARPAGTAMRERAEFFFKEASREDYAPADVILGILCLRDDPKGTGLDRALNWFADASRRGDTSGTILYALMQAAGVGCEKNTDAALVLLYDESALGSEIAAKVLEALSKGEDPLLILEQALTLAERIMFGDIVIKEGAAEAQLYHDGKEHAVNYYHKQGNINLIDPKIYQIDGKYLIVPSIGGVLMQSEPSTGARLFAFTGQNPRPQPPALPEGYKGQPVTYIEPFIDTGSRVFPAPQPQPNSSVLPE</sequence>
<dbReference type="AlphaFoldDB" id="A0A9D9DAY4"/>
<comment type="caution">
    <text evidence="1">The sequence shown here is derived from an EMBL/GenBank/DDBJ whole genome shotgun (WGS) entry which is preliminary data.</text>
</comment>
<dbReference type="PANTHER" id="PTHR11102">
    <property type="entry name" value="SEL-1-LIKE PROTEIN"/>
    <property type="match status" value="1"/>
</dbReference>
<dbReference type="SMART" id="SM00671">
    <property type="entry name" value="SEL1"/>
    <property type="match status" value="4"/>
</dbReference>
<gene>
    <name evidence="1" type="ORF">IAB19_05030</name>
</gene>
<proteinExistence type="predicted"/>
<reference evidence="1" key="1">
    <citation type="submission" date="2020-10" db="EMBL/GenBank/DDBJ databases">
        <authorList>
            <person name="Gilroy R."/>
        </authorList>
    </citation>
    <scope>NUCLEOTIDE SEQUENCE</scope>
    <source>
        <strain evidence="1">17213</strain>
    </source>
</reference>
<dbReference type="Proteomes" id="UP000823631">
    <property type="component" value="Unassembled WGS sequence"/>
</dbReference>
<name>A0A9D9DAY4_9GAMM</name>
<dbReference type="Pfam" id="PF08238">
    <property type="entry name" value="Sel1"/>
    <property type="match status" value="3"/>
</dbReference>
<evidence type="ECO:0000313" key="1">
    <source>
        <dbReference type="EMBL" id="MBO8415723.1"/>
    </source>
</evidence>
<dbReference type="PANTHER" id="PTHR11102:SF160">
    <property type="entry name" value="ERAD-ASSOCIATED E3 UBIQUITIN-PROTEIN LIGASE COMPONENT HRD3"/>
    <property type="match status" value="1"/>
</dbReference>
<dbReference type="InterPro" id="IPR011990">
    <property type="entry name" value="TPR-like_helical_dom_sf"/>
</dbReference>
<protein>
    <submittedName>
        <fullName evidence="1">Sel1 repeat family protein</fullName>
    </submittedName>
</protein>
<dbReference type="InterPro" id="IPR006597">
    <property type="entry name" value="Sel1-like"/>
</dbReference>
<evidence type="ECO:0000313" key="2">
    <source>
        <dbReference type="Proteomes" id="UP000823631"/>
    </source>
</evidence>
<dbReference type="Gene3D" id="1.25.40.10">
    <property type="entry name" value="Tetratricopeptide repeat domain"/>
    <property type="match status" value="1"/>
</dbReference>
<accession>A0A9D9DAY4</accession>
<organism evidence="1 2">
    <name type="scientific">Candidatus Avisuccinivibrio stercorigallinarum</name>
    <dbReference type="NCBI Taxonomy" id="2840704"/>
    <lineage>
        <taxon>Bacteria</taxon>
        <taxon>Pseudomonadati</taxon>
        <taxon>Pseudomonadota</taxon>
        <taxon>Gammaproteobacteria</taxon>
        <taxon>Aeromonadales</taxon>
        <taxon>Succinivibrionaceae</taxon>
        <taxon>Succinivibrionaceae incertae sedis</taxon>
        <taxon>Candidatus Avisuccinivibrio</taxon>
    </lineage>
</organism>
<reference evidence="1" key="2">
    <citation type="journal article" date="2021" name="PeerJ">
        <title>Extensive microbial diversity within the chicken gut microbiome revealed by metagenomics and culture.</title>
        <authorList>
            <person name="Gilroy R."/>
            <person name="Ravi A."/>
            <person name="Getino M."/>
            <person name="Pursley I."/>
            <person name="Horton D.L."/>
            <person name="Alikhan N.F."/>
            <person name="Baker D."/>
            <person name="Gharbi K."/>
            <person name="Hall N."/>
            <person name="Watson M."/>
            <person name="Adriaenssens E.M."/>
            <person name="Foster-Nyarko E."/>
            <person name="Jarju S."/>
            <person name="Secka A."/>
            <person name="Antonio M."/>
            <person name="Oren A."/>
            <person name="Chaudhuri R.R."/>
            <person name="La Ragione R."/>
            <person name="Hildebrand F."/>
            <person name="Pallen M.J."/>
        </authorList>
    </citation>
    <scope>NUCLEOTIDE SEQUENCE</scope>
    <source>
        <strain evidence="1">17213</strain>
    </source>
</reference>
<dbReference type="SUPFAM" id="SSF81901">
    <property type="entry name" value="HCP-like"/>
    <property type="match status" value="1"/>
</dbReference>